<dbReference type="EMBL" id="LDSL01000092">
    <property type="protein sequence ID" value="KTT19472.1"/>
    <property type="molecule type" value="Genomic_DNA"/>
</dbReference>
<evidence type="ECO:0000313" key="2">
    <source>
        <dbReference type="EMBL" id="KTT19472.1"/>
    </source>
</evidence>
<feature type="signal peptide" evidence="1">
    <location>
        <begin position="1"/>
        <end position="17"/>
    </location>
</feature>
<keyword evidence="1" id="KW-0732">Signal</keyword>
<proteinExistence type="predicted"/>
<evidence type="ECO:0000256" key="1">
    <source>
        <dbReference type="SAM" id="SignalP"/>
    </source>
</evidence>
<gene>
    <name evidence="2" type="ORF">NS331_14685</name>
</gene>
<feature type="non-terminal residue" evidence="2">
    <location>
        <position position="745"/>
    </location>
</feature>
<name>A0A147GS39_9BURK</name>
<dbReference type="SUPFAM" id="SSF117074">
    <property type="entry name" value="Hypothetical protein PA1324"/>
    <property type="match status" value="1"/>
</dbReference>
<dbReference type="Proteomes" id="UP000072741">
    <property type="component" value="Unassembled WGS sequence"/>
</dbReference>
<organism evidence="2 3">
    <name type="scientific">Pseudacidovorax intermedius</name>
    <dbReference type="NCBI Taxonomy" id="433924"/>
    <lineage>
        <taxon>Bacteria</taxon>
        <taxon>Pseudomonadati</taxon>
        <taxon>Pseudomonadota</taxon>
        <taxon>Betaproteobacteria</taxon>
        <taxon>Burkholderiales</taxon>
        <taxon>Comamonadaceae</taxon>
        <taxon>Pseudacidovorax</taxon>
    </lineage>
</organism>
<evidence type="ECO:0000313" key="3">
    <source>
        <dbReference type="Proteomes" id="UP000072741"/>
    </source>
</evidence>
<feature type="chain" id="PRO_5007546659" evidence="1">
    <location>
        <begin position="18"/>
        <end position="745"/>
    </location>
</feature>
<protein>
    <submittedName>
        <fullName evidence="2">Phosphoesterase</fullName>
    </submittedName>
</protein>
<dbReference type="OrthoDB" id="9770871at2"/>
<accession>A0A147GS39</accession>
<keyword evidence="3" id="KW-1185">Reference proteome</keyword>
<dbReference type="AlphaFoldDB" id="A0A147GS39"/>
<comment type="caution">
    <text evidence="2">The sequence shown here is derived from an EMBL/GenBank/DDBJ whole genome shotgun (WGS) entry which is preliminary data.</text>
</comment>
<sequence>MAPAPSRLLFPALTVLAAAALTACGGGHDAVAFLPSSSGSGSSSGATTTGSGNSGSASSANTVAVNGVVAATAFKAGSATDPVFSAGYFAGATVCVDSNGNGRCDAGETATTTDANGKFSLSVPAGAALLADIGTSAKNTATGQAVASREALRISAGQVADQQAGQVVISPLSAEVARLIDANGSSYATERTNIAARLGVQEAAVLGDFNQASGKAQAALLAEANALNNRYVYATAKLDRGDLYPDALAVPGGDPRLTGKNGVTALTANVADTRKPITFAQAQQAAFNVEGIPRYDNIFIVMLENKASSSIANSPYAPKINAYLKAGNQLVSYYATGNPSEPNYTALGGADDFGITDDSQWNCDAAGPTAVQDLPVPDNTQPGLASSPFKTTCTQAAAVSHNIVGRPNLFNAITAAGMTWRTYSESMNPGQDFRTDSVADAAVTAQDHVYPPGTVGPNTSAIGDSTLTLPMPAGLYKTKHHPGMAYQNVRSAPEWKYSNRTMGGGQWDAALKNASAYATPTGYDIDQLGTDLASGNVGNLNFLMPDQCDDMHGITVKGTNGSGATVSASDCSGVANNVSTSAVSPIITRGDNYVDYVVKKIQASALWQNPNKRVAIVLMFDEGNATSGFNSCCGWNPLKVKQTTNMPNPLQQNADGTWSQDTSINNYQMGNRGHGESIFGILTNQPNAPKGVVDSDAYSHFAFVRTLQDMFGLADPANDASYMNRSKYTEAFIAANILNLPEYAG</sequence>
<reference evidence="2 3" key="1">
    <citation type="journal article" date="2016" name="Front. Microbiol.">
        <title>Genomic Resource of Rice Seed Associated Bacteria.</title>
        <authorList>
            <person name="Midha S."/>
            <person name="Bansal K."/>
            <person name="Sharma S."/>
            <person name="Kumar N."/>
            <person name="Patil P.P."/>
            <person name="Chaudhry V."/>
            <person name="Patil P.B."/>
        </authorList>
    </citation>
    <scope>NUCLEOTIDE SEQUENCE [LARGE SCALE GENOMIC DNA]</scope>
    <source>
        <strain evidence="2 3">NS331</strain>
    </source>
</reference>
<dbReference type="PROSITE" id="PS51257">
    <property type="entry name" value="PROKAR_LIPOPROTEIN"/>
    <property type="match status" value="1"/>
</dbReference>